<dbReference type="PANTHER" id="PTHR46558:SF4">
    <property type="entry name" value="DNA-BIDING PHAGE PROTEIN"/>
    <property type="match status" value="1"/>
</dbReference>
<dbReference type="Pfam" id="PF12844">
    <property type="entry name" value="HTH_19"/>
    <property type="match status" value="1"/>
</dbReference>
<evidence type="ECO:0000313" key="4">
    <source>
        <dbReference type="Proteomes" id="UP001235030"/>
    </source>
</evidence>
<dbReference type="RefSeq" id="WP_228104850.1">
    <property type="nucleotide sequence ID" value="NZ_CP101637.1"/>
</dbReference>
<organism evidence="3 4">
    <name type="scientific">Terrisporobacter mayombei</name>
    <dbReference type="NCBI Taxonomy" id="1541"/>
    <lineage>
        <taxon>Bacteria</taxon>
        <taxon>Bacillati</taxon>
        <taxon>Bacillota</taxon>
        <taxon>Clostridia</taxon>
        <taxon>Peptostreptococcales</taxon>
        <taxon>Peptostreptococcaceae</taxon>
        <taxon>Terrisporobacter</taxon>
    </lineage>
</organism>
<proteinExistence type="predicted"/>
<dbReference type="SUPFAM" id="SSF47413">
    <property type="entry name" value="lambda repressor-like DNA-binding domains"/>
    <property type="match status" value="1"/>
</dbReference>
<dbReference type="CDD" id="cd00093">
    <property type="entry name" value="HTH_XRE"/>
    <property type="match status" value="1"/>
</dbReference>
<keyword evidence="1" id="KW-0238">DNA-binding</keyword>
<dbReference type="InterPro" id="IPR010982">
    <property type="entry name" value="Lambda_DNA-bd_dom_sf"/>
</dbReference>
<protein>
    <recommendedName>
        <fullName evidence="2">HTH cro/C1-type domain-containing protein</fullName>
    </recommendedName>
</protein>
<reference evidence="3 4" key="1">
    <citation type="submission" date="2022-07" db="EMBL/GenBank/DDBJ databases">
        <title>Genome sequence of Terrisporobacter mayombei DSM6539.</title>
        <authorList>
            <person name="Boeer T."/>
            <person name="Bengelsdorf F.R."/>
            <person name="Daniel R."/>
            <person name="Poehlein A."/>
        </authorList>
    </citation>
    <scope>NUCLEOTIDE SEQUENCE [LARGE SCALE GENOMIC DNA]</scope>
    <source>
        <strain evidence="3 4">DSM 6539</strain>
    </source>
</reference>
<feature type="domain" description="HTH cro/C1-type" evidence="2">
    <location>
        <begin position="7"/>
        <end position="61"/>
    </location>
</feature>
<dbReference type="Gene3D" id="1.10.260.40">
    <property type="entry name" value="lambda repressor-like DNA-binding domains"/>
    <property type="match status" value="1"/>
</dbReference>
<dbReference type="EMBL" id="CP101637">
    <property type="protein sequence ID" value="WMT80618.1"/>
    <property type="molecule type" value="Genomic_DNA"/>
</dbReference>
<name>A0ABY9PY33_9FIRM</name>
<sequence>MTLRNKLRSLRSERGFDQQYMADYLGIQRTTYCNKETGKSDFTVTEAKQIAGLFNLSIDDIFFTERVNLKNTFIVCPVREVENS</sequence>
<dbReference type="Proteomes" id="UP001235030">
    <property type="component" value="Chromosome"/>
</dbReference>
<evidence type="ECO:0000256" key="1">
    <source>
        <dbReference type="ARBA" id="ARBA00023125"/>
    </source>
</evidence>
<accession>A0ABY9PY33</accession>
<dbReference type="InterPro" id="IPR001387">
    <property type="entry name" value="Cro/C1-type_HTH"/>
</dbReference>
<dbReference type="SMART" id="SM00530">
    <property type="entry name" value="HTH_XRE"/>
    <property type="match status" value="1"/>
</dbReference>
<evidence type="ECO:0000259" key="2">
    <source>
        <dbReference type="PROSITE" id="PS50943"/>
    </source>
</evidence>
<dbReference type="PROSITE" id="PS50943">
    <property type="entry name" value="HTH_CROC1"/>
    <property type="match status" value="1"/>
</dbReference>
<evidence type="ECO:0000313" key="3">
    <source>
        <dbReference type="EMBL" id="WMT80618.1"/>
    </source>
</evidence>
<gene>
    <name evidence="3" type="ORF">TEMA_09390</name>
</gene>
<dbReference type="PANTHER" id="PTHR46558">
    <property type="entry name" value="TRACRIPTIONAL REGULATORY PROTEIN-RELATED-RELATED"/>
    <property type="match status" value="1"/>
</dbReference>
<keyword evidence="4" id="KW-1185">Reference proteome</keyword>